<protein>
    <submittedName>
        <fullName evidence="14">Peptidase M48</fullName>
    </submittedName>
</protein>
<keyword evidence="15" id="KW-1185">Reference proteome</keyword>
<keyword evidence="5" id="KW-0479">Metal-binding</keyword>
<dbReference type="InterPro" id="IPR001915">
    <property type="entry name" value="Peptidase_M48"/>
</dbReference>
<keyword evidence="10 12" id="KW-0472">Membrane</keyword>
<feature type="transmembrane region" description="Helical" evidence="12">
    <location>
        <begin position="97"/>
        <end position="116"/>
    </location>
</feature>
<feature type="compositionally biased region" description="Low complexity" evidence="11">
    <location>
        <begin position="8"/>
        <end position="21"/>
    </location>
</feature>
<dbReference type="Pfam" id="PF01435">
    <property type="entry name" value="Peptidase_M48"/>
    <property type="match status" value="1"/>
</dbReference>
<evidence type="ECO:0000313" key="15">
    <source>
        <dbReference type="Proteomes" id="UP000273001"/>
    </source>
</evidence>
<feature type="domain" description="Peptidase M48" evidence="13">
    <location>
        <begin position="141"/>
        <end position="312"/>
    </location>
</feature>
<keyword evidence="3" id="KW-0645">Protease</keyword>
<keyword evidence="8 12" id="KW-1133">Transmembrane helix</keyword>
<feature type="region of interest" description="Disordered" evidence="11">
    <location>
        <begin position="406"/>
        <end position="449"/>
    </location>
</feature>
<accession>A0ABM6Z573</accession>
<gene>
    <name evidence="14" type="ORF">D5R93_10605</name>
</gene>
<name>A0ABM6Z573_9ACTO</name>
<feature type="region of interest" description="Disordered" evidence="11">
    <location>
        <begin position="1"/>
        <end position="27"/>
    </location>
</feature>
<evidence type="ECO:0000259" key="13">
    <source>
        <dbReference type="Pfam" id="PF01435"/>
    </source>
</evidence>
<dbReference type="InterPro" id="IPR050083">
    <property type="entry name" value="HtpX_protease"/>
</dbReference>
<comment type="cofactor">
    <cofactor evidence="1">
        <name>Zn(2+)</name>
        <dbReference type="ChEBI" id="CHEBI:29105"/>
    </cofactor>
</comment>
<proteinExistence type="predicted"/>
<evidence type="ECO:0000256" key="12">
    <source>
        <dbReference type="SAM" id="Phobius"/>
    </source>
</evidence>
<evidence type="ECO:0000256" key="6">
    <source>
        <dbReference type="ARBA" id="ARBA00022801"/>
    </source>
</evidence>
<dbReference type="PANTHER" id="PTHR43221:SF2">
    <property type="entry name" value="PROTEASE HTPX HOMOLOG"/>
    <property type="match status" value="1"/>
</dbReference>
<dbReference type="EMBL" id="CP032514">
    <property type="protein sequence ID" value="AYD90340.1"/>
    <property type="molecule type" value="Genomic_DNA"/>
</dbReference>
<dbReference type="PANTHER" id="PTHR43221">
    <property type="entry name" value="PROTEASE HTPX"/>
    <property type="match status" value="1"/>
</dbReference>
<dbReference type="Proteomes" id="UP000273001">
    <property type="component" value="Chromosome"/>
</dbReference>
<organism evidence="14 15">
    <name type="scientific">Actinomyces lilanjuaniae</name>
    <dbReference type="NCBI Taxonomy" id="2321394"/>
    <lineage>
        <taxon>Bacteria</taxon>
        <taxon>Bacillati</taxon>
        <taxon>Actinomycetota</taxon>
        <taxon>Actinomycetes</taxon>
        <taxon>Actinomycetales</taxon>
        <taxon>Actinomycetaceae</taxon>
        <taxon>Actinomyces</taxon>
    </lineage>
</organism>
<feature type="transmembrane region" description="Helical" evidence="12">
    <location>
        <begin position="52"/>
        <end position="77"/>
    </location>
</feature>
<keyword evidence="9" id="KW-0482">Metalloprotease</keyword>
<evidence type="ECO:0000256" key="4">
    <source>
        <dbReference type="ARBA" id="ARBA00022692"/>
    </source>
</evidence>
<evidence type="ECO:0000256" key="11">
    <source>
        <dbReference type="SAM" id="MobiDB-lite"/>
    </source>
</evidence>
<keyword evidence="7" id="KW-0862">Zinc</keyword>
<evidence type="ECO:0000256" key="10">
    <source>
        <dbReference type="ARBA" id="ARBA00023136"/>
    </source>
</evidence>
<evidence type="ECO:0000256" key="3">
    <source>
        <dbReference type="ARBA" id="ARBA00022670"/>
    </source>
</evidence>
<keyword evidence="4 12" id="KW-0812">Transmembrane</keyword>
<keyword evidence="6" id="KW-0378">Hydrolase</keyword>
<evidence type="ECO:0000256" key="2">
    <source>
        <dbReference type="ARBA" id="ARBA00022475"/>
    </source>
</evidence>
<feature type="compositionally biased region" description="Low complexity" evidence="11">
    <location>
        <begin position="407"/>
        <end position="449"/>
    </location>
</feature>
<evidence type="ECO:0000256" key="7">
    <source>
        <dbReference type="ARBA" id="ARBA00022833"/>
    </source>
</evidence>
<dbReference type="RefSeq" id="WP_120205156.1">
    <property type="nucleotide sequence ID" value="NZ_CP032514.1"/>
</dbReference>
<evidence type="ECO:0000256" key="9">
    <source>
        <dbReference type="ARBA" id="ARBA00023049"/>
    </source>
</evidence>
<evidence type="ECO:0000256" key="8">
    <source>
        <dbReference type="ARBA" id="ARBA00022989"/>
    </source>
</evidence>
<evidence type="ECO:0000313" key="14">
    <source>
        <dbReference type="EMBL" id="AYD90340.1"/>
    </source>
</evidence>
<dbReference type="CDD" id="cd07325">
    <property type="entry name" value="M48_Ste24p_like"/>
    <property type="match status" value="1"/>
</dbReference>
<reference evidence="14 15" key="1">
    <citation type="submission" date="2018-09" db="EMBL/GenBank/DDBJ databases">
        <authorList>
            <person name="Li J."/>
        </authorList>
    </citation>
    <scope>NUCLEOTIDE SEQUENCE [LARGE SCALE GENOMIC DNA]</scope>
    <source>
        <strain evidence="14 15">2129</strain>
    </source>
</reference>
<keyword evidence="2" id="KW-1003">Cell membrane</keyword>
<dbReference type="Gene3D" id="3.30.2010.10">
    <property type="entry name" value="Metalloproteases ('zincins'), catalytic domain"/>
    <property type="match status" value="1"/>
</dbReference>
<evidence type="ECO:0000256" key="1">
    <source>
        <dbReference type="ARBA" id="ARBA00001947"/>
    </source>
</evidence>
<evidence type="ECO:0000256" key="5">
    <source>
        <dbReference type="ARBA" id="ARBA00022723"/>
    </source>
</evidence>
<sequence length="449" mass="48206">MSQPPSTPAAVPATPGSSPASRDPQRPRIFNGSTIHGLRGTSRLRHPVEIPLLVTCILLAVVIYVLWIALMTWLILVPEPTGAGAQLRDLILEAPDSSITQLLLAAPALPLILWVLRALMYAQMRAQSVQMSPTQFPEGYRMVVEAAQQFGLRRVPDAYVTLGNGVINAFASGHGFRRFIVVHSDLFEVGGSARDPEALRFIISHEVGHHAAGHTSLWRVVIMNLMGNIPLLGMALSRAQEYTADNHGYAIAPRGTAGAMGLISAGKYLGAQVNTHALADRATREKGLWLHLVNWGSTHPVNTWRAHALRDRSRPGRIMIRPRESTAWFPPTHPAGSDWSDIWPTPAQVLERLDSTRPLVPAEEQFGRYPGVTYQVPRDQLRWASPVPVPAAPAGFQPSGYGFHGYSAPAGTQAPGGAAPSQGTTPAPGSTAQPGGNPGNIQPGPEGSV</sequence>